<evidence type="ECO:0000313" key="13">
    <source>
        <dbReference type="Proteomes" id="UP000006790"/>
    </source>
</evidence>
<evidence type="ECO:0000256" key="7">
    <source>
        <dbReference type="ARBA" id="ARBA00022848"/>
    </source>
</evidence>
<evidence type="ECO:0000256" key="1">
    <source>
        <dbReference type="ARBA" id="ARBA00001974"/>
    </source>
</evidence>
<dbReference type="GO" id="GO:0004506">
    <property type="term" value="F:squalene monooxygenase activity"/>
    <property type="evidence" value="ECO:0007669"/>
    <property type="project" value="UniProtKB-UniRule"/>
</dbReference>
<evidence type="ECO:0000256" key="3">
    <source>
        <dbReference type="ARBA" id="ARBA00008802"/>
    </source>
</evidence>
<reference evidence="13" key="1">
    <citation type="journal article" date="2012" name="G3 (Bethesda)">
        <title>Pichia sorbitophila, an interspecies yeast hybrid reveals early steps of genome resolution following polyploidization.</title>
        <authorList>
            <person name="Leh Louis V."/>
            <person name="Despons L."/>
            <person name="Friedrich A."/>
            <person name="Martin T."/>
            <person name="Durrens P."/>
            <person name="Casaregola S."/>
            <person name="Neuveglise C."/>
            <person name="Fairhead C."/>
            <person name="Marck C."/>
            <person name="Cruz J.A."/>
            <person name="Straub M.L."/>
            <person name="Kugler V."/>
            <person name="Sacerdot C."/>
            <person name="Uzunov Z."/>
            <person name="Thierry A."/>
            <person name="Weiss S."/>
            <person name="Bleykasten C."/>
            <person name="De Montigny J."/>
            <person name="Jacques N."/>
            <person name="Jung P."/>
            <person name="Lemaire M."/>
            <person name="Mallet S."/>
            <person name="Morel G."/>
            <person name="Richard G.F."/>
            <person name="Sarkar A."/>
            <person name="Savel G."/>
            <person name="Schacherer J."/>
            <person name="Seret M.L."/>
            <person name="Talla E."/>
            <person name="Samson G."/>
            <person name="Jubin C."/>
            <person name="Poulain J."/>
            <person name="Vacherie B."/>
            <person name="Barbe V."/>
            <person name="Pelletier E."/>
            <person name="Sherman D.J."/>
            <person name="Westhof E."/>
            <person name="Weissenbach J."/>
            <person name="Baret P.V."/>
            <person name="Wincker P."/>
            <person name="Gaillardin C."/>
            <person name="Dujon B."/>
            <person name="Souciet J.L."/>
        </authorList>
    </citation>
    <scope>NUCLEOTIDE SEQUENCE [LARGE SCALE GENOMIC DNA]</scope>
    <source>
        <strain evidence="13">CBS 270.75 / DBVPG 7215 / KCTC 17166 / NRRL Y-17582</strain>
    </source>
</reference>
<dbReference type="eggNOG" id="KOG1298">
    <property type="taxonomic scope" value="Eukaryota"/>
</dbReference>
<feature type="transmembrane region" description="Helical" evidence="10">
    <location>
        <begin position="387"/>
        <end position="405"/>
    </location>
</feature>
<dbReference type="FunCoup" id="G8JUU5">
    <property type="interactions" value="181"/>
</dbReference>
<dbReference type="PANTHER" id="PTHR10835:SF0">
    <property type="entry name" value="SQUALENE MONOOXYGENASE"/>
    <property type="match status" value="1"/>
</dbReference>
<evidence type="ECO:0000256" key="10">
    <source>
        <dbReference type="RuleBase" id="RU367121"/>
    </source>
</evidence>
<name>G8JUU5_ERECY</name>
<comment type="catalytic activity">
    <reaction evidence="10">
        <text>squalene + reduced [NADPH--hemoprotein reductase] + O2 = (S)-2,3-epoxysqualene + oxidized [NADPH--hemoprotein reductase] + H2O + H(+)</text>
        <dbReference type="Rhea" id="RHEA:25282"/>
        <dbReference type="Rhea" id="RHEA-COMP:11964"/>
        <dbReference type="Rhea" id="RHEA-COMP:11965"/>
        <dbReference type="ChEBI" id="CHEBI:15377"/>
        <dbReference type="ChEBI" id="CHEBI:15378"/>
        <dbReference type="ChEBI" id="CHEBI:15379"/>
        <dbReference type="ChEBI" id="CHEBI:15440"/>
        <dbReference type="ChEBI" id="CHEBI:15441"/>
        <dbReference type="ChEBI" id="CHEBI:57618"/>
        <dbReference type="ChEBI" id="CHEBI:58210"/>
        <dbReference type="EC" id="1.14.14.17"/>
    </reaction>
</comment>
<keyword evidence="10" id="KW-0256">Endoplasmic reticulum</keyword>
<dbReference type="OMA" id="AKRTFYW"/>
<proteinExistence type="inferred from homology"/>
<dbReference type="GO" id="GO:0006696">
    <property type="term" value="P:ergosterol biosynthetic process"/>
    <property type="evidence" value="ECO:0007669"/>
    <property type="project" value="EnsemblFungi"/>
</dbReference>
<sequence>MLNGKSYPEELLNADASLTYDVIVVGAGVVGPCIATALARKGKKVLIIEREWTMPDRIVGELMQPAGVRALRSLGMVQAINNISAWSTTGYTILYNGEQVEVPYPYKAISPPIDKIPDLVFDGNDKVVDDGTISIKDYEEDERERGVGFVHGRFLQNLRTICAAEQNVTRLQGNVIEILKNKSKEVIGVKVDVPTRGKQEFRAHITFACDGIFSKFRRELSKSHVPQVWSSFVGMSLYHTDLPKKHYGHVILGCNHMPILVYQISPTETRVLCAYNSAKLPRDVSLWLRSSVQPFVPDFLRKSFDKALEEGKFKAMPNSWLPAKQNNVVGLCVIGDALNMRHPLTGGGMAVGLMDVVLMVQKIGDMDFSDREKILEKMIDFHFDRKCYAAVMNTLSIALFALFAADSYYLKLLQKGCFRYFQRGGKCLTLPVEFLSGVSHKPFLLTKVFFSVALYSIYVNFEDKRIAELGAAFFEAFGIIYTAINVFTYYLLEQLFG</sequence>
<dbReference type="GO" id="GO:0005789">
    <property type="term" value="C:endoplasmic reticulum membrane"/>
    <property type="evidence" value="ECO:0007669"/>
    <property type="project" value="UniProtKB-SubCell"/>
</dbReference>
<dbReference type="GO" id="GO:0050660">
    <property type="term" value="F:flavin adenine dinucleotide binding"/>
    <property type="evidence" value="ECO:0007669"/>
    <property type="project" value="UniProtKB-UniRule"/>
</dbReference>
<keyword evidence="13" id="KW-1185">Reference proteome</keyword>
<dbReference type="SUPFAM" id="SSF51905">
    <property type="entry name" value="FAD/NAD(P)-binding domain"/>
    <property type="match status" value="1"/>
</dbReference>
<dbReference type="EC" id="1.14.14.17" evidence="4 10"/>
<organism evidence="12 13">
    <name type="scientific">Eremothecium cymbalariae (strain CBS 270.75 / DBVPG 7215 / KCTC 17166 / NRRL Y-17582)</name>
    <name type="common">Yeast</name>
    <dbReference type="NCBI Taxonomy" id="931890"/>
    <lineage>
        <taxon>Eukaryota</taxon>
        <taxon>Fungi</taxon>
        <taxon>Dikarya</taxon>
        <taxon>Ascomycota</taxon>
        <taxon>Saccharomycotina</taxon>
        <taxon>Saccharomycetes</taxon>
        <taxon>Saccharomycetales</taxon>
        <taxon>Saccharomycetaceae</taxon>
        <taxon>Eremothecium</taxon>
    </lineage>
</organism>
<dbReference type="OrthoDB" id="1678617at2759"/>
<dbReference type="EMBL" id="CP002502">
    <property type="protein sequence ID" value="AET40424.1"/>
    <property type="molecule type" value="Genomic_DNA"/>
</dbReference>
<dbReference type="AlphaFoldDB" id="G8JUU5"/>
<keyword evidence="7" id="KW-0492">Microsome</keyword>
<dbReference type="PRINTS" id="PR00420">
    <property type="entry name" value="RNGMNOXGNASE"/>
</dbReference>
<dbReference type="InParanoid" id="G8JUU5"/>
<evidence type="ECO:0000259" key="11">
    <source>
        <dbReference type="Pfam" id="PF08491"/>
    </source>
</evidence>
<keyword evidence="8 10" id="KW-0560">Oxidoreductase</keyword>
<comment type="similarity">
    <text evidence="3 10">Belongs to the squalene monooxygenase family.</text>
</comment>
<accession>G8JUU5</accession>
<dbReference type="Gene3D" id="3.50.50.60">
    <property type="entry name" value="FAD/NAD(P)-binding domain"/>
    <property type="match status" value="1"/>
</dbReference>
<dbReference type="GO" id="GO:0005811">
    <property type="term" value="C:lipid droplet"/>
    <property type="evidence" value="ECO:0007669"/>
    <property type="project" value="EnsemblFungi"/>
</dbReference>
<gene>
    <name evidence="12" type="ordered locus">Ecym_6016</name>
</gene>
<feature type="transmembrane region" description="Helical" evidence="10">
    <location>
        <begin position="443"/>
        <end position="461"/>
    </location>
</feature>
<evidence type="ECO:0000256" key="9">
    <source>
        <dbReference type="ARBA" id="ARBA00023136"/>
    </source>
</evidence>
<evidence type="ECO:0000256" key="2">
    <source>
        <dbReference type="ARBA" id="ARBA00004154"/>
    </source>
</evidence>
<evidence type="ECO:0000256" key="6">
    <source>
        <dbReference type="ARBA" id="ARBA00022827"/>
    </source>
</evidence>
<dbReference type="InterPro" id="IPR013698">
    <property type="entry name" value="Squalene_epoxidase"/>
</dbReference>
<dbReference type="PANTHER" id="PTHR10835">
    <property type="entry name" value="SQUALENE MONOOXYGENASE"/>
    <property type="match status" value="1"/>
</dbReference>
<dbReference type="InterPro" id="IPR036188">
    <property type="entry name" value="FAD/NAD-bd_sf"/>
</dbReference>
<comment type="function">
    <text evidence="10">Catalyzes the stereospecific oxidation of squalene to (S)-2,3-epoxysqualene, and is considered to be a rate-limiting enzyme in steroid biosynthesis.</text>
</comment>
<dbReference type="KEGG" id="erc:Ecym_6016"/>
<dbReference type="UniPathway" id="UPA00767">
    <property type="reaction ID" value="UER00752"/>
</dbReference>
<comment type="cofactor">
    <cofactor evidence="1 10">
        <name>FAD</name>
        <dbReference type="ChEBI" id="CHEBI:57692"/>
    </cofactor>
</comment>
<keyword evidence="6 10" id="KW-0274">FAD</keyword>
<evidence type="ECO:0000256" key="4">
    <source>
        <dbReference type="ARBA" id="ARBA00012312"/>
    </source>
</evidence>
<dbReference type="InterPro" id="IPR040125">
    <property type="entry name" value="Squalene_monox"/>
</dbReference>
<dbReference type="Proteomes" id="UP000006790">
    <property type="component" value="Chromosome 6"/>
</dbReference>
<dbReference type="Pfam" id="PF08491">
    <property type="entry name" value="SE"/>
    <property type="match status" value="1"/>
</dbReference>
<evidence type="ECO:0000256" key="5">
    <source>
        <dbReference type="ARBA" id="ARBA00022630"/>
    </source>
</evidence>
<feature type="transmembrane region" description="Helical" evidence="10">
    <location>
        <begin position="20"/>
        <end position="39"/>
    </location>
</feature>
<evidence type="ECO:0000256" key="8">
    <source>
        <dbReference type="ARBA" id="ARBA00023002"/>
    </source>
</evidence>
<dbReference type="GeneID" id="11468804"/>
<feature type="domain" description="Squalene epoxidase" evidence="11">
    <location>
        <begin position="203"/>
        <end position="468"/>
    </location>
</feature>
<comment type="subcellular location">
    <subcellularLocation>
        <location evidence="10">Endoplasmic reticulum membrane</location>
        <topology evidence="10">Multi-pass membrane protein</topology>
    </subcellularLocation>
    <subcellularLocation>
        <location evidence="2">Microsome membrane</location>
        <topology evidence="2">Multi-pass membrane protein</topology>
    </subcellularLocation>
</comment>
<dbReference type="RefSeq" id="XP_003647241.1">
    <property type="nucleotide sequence ID" value="XM_003647193.1"/>
</dbReference>
<dbReference type="STRING" id="931890.G8JUU5"/>
<keyword evidence="10" id="KW-0812">Transmembrane</keyword>
<keyword evidence="10" id="KW-1133">Transmembrane helix</keyword>
<keyword evidence="9 10" id="KW-0472">Membrane</keyword>
<keyword evidence="5 10" id="KW-0285">Flavoprotein</keyword>
<feature type="transmembrane region" description="Helical" evidence="10">
    <location>
        <begin position="473"/>
        <end position="492"/>
    </location>
</feature>
<dbReference type="Pfam" id="PF13450">
    <property type="entry name" value="NAD_binding_8"/>
    <property type="match status" value="1"/>
</dbReference>
<protein>
    <recommendedName>
        <fullName evidence="4 10">Squalene monooxygenase</fullName>
        <ecNumber evidence="4 10">1.14.14.17</ecNumber>
    </recommendedName>
</protein>
<evidence type="ECO:0000313" key="12">
    <source>
        <dbReference type="EMBL" id="AET40424.1"/>
    </source>
</evidence>
<dbReference type="HOGENOM" id="CLU_026390_0_0_1"/>